<dbReference type="GO" id="GO:0008757">
    <property type="term" value="F:S-adenosylmethionine-dependent methyltransferase activity"/>
    <property type="evidence" value="ECO:0007669"/>
    <property type="project" value="InterPro"/>
</dbReference>
<accession>A0A1X7DLN1</accession>
<dbReference type="EMBL" id="FXAK01000001">
    <property type="protein sequence ID" value="SMF17931.1"/>
    <property type="molecule type" value="Genomic_DNA"/>
</dbReference>
<gene>
    <name evidence="2" type="ORF">SAMN02982917_0686</name>
</gene>
<dbReference type="Proteomes" id="UP000192936">
    <property type="component" value="Unassembled WGS sequence"/>
</dbReference>
<dbReference type="SUPFAM" id="SSF53335">
    <property type="entry name" value="S-adenosyl-L-methionine-dependent methyltransferases"/>
    <property type="match status" value="1"/>
</dbReference>
<protein>
    <submittedName>
        <fullName evidence="2">Methyltransferase domain-containing protein</fullName>
    </submittedName>
</protein>
<dbReference type="InterPro" id="IPR013216">
    <property type="entry name" value="Methyltransf_11"/>
</dbReference>
<feature type="domain" description="Methyltransferase type 11" evidence="1">
    <location>
        <begin position="38"/>
        <end position="132"/>
    </location>
</feature>
<evidence type="ECO:0000259" key="1">
    <source>
        <dbReference type="Pfam" id="PF08241"/>
    </source>
</evidence>
<evidence type="ECO:0000313" key="2">
    <source>
        <dbReference type="EMBL" id="SMF17931.1"/>
    </source>
</evidence>
<dbReference type="PANTHER" id="PTHR45036">
    <property type="entry name" value="METHYLTRANSFERASE LIKE 7B"/>
    <property type="match status" value="1"/>
</dbReference>
<keyword evidence="2" id="KW-0808">Transferase</keyword>
<dbReference type="GO" id="GO:0032259">
    <property type="term" value="P:methylation"/>
    <property type="evidence" value="ECO:0007669"/>
    <property type="project" value="UniProtKB-KW"/>
</dbReference>
<sequence length="216" mass="23417">MAIYSHHILPRMINWVMGQAMLAEARARVAGLARGRVLEIGIGSGRNLPFYGAAAGEIVGVDPSAELLAMARQAAAQSPRPVSLVEQTAERLPFEDDSFDTVVVTWSLCSIPDPSAALTEARRVLKPGGELRFVEHGLAPAPSVRRWQRRLTPLWSRCSGGCHLDRKMDDLIRAAGFEITDLTESHLPGPKIMTFMYEGTAVPSGGAAPPPPQRAW</sequence>
<organism evidence="2 3">
    <name type="scientific">Azospirillum oryzae</name>
    <dbReference type="NCBI Taxonomy" id="286727"/>
    <lineage>
        <taxon>Bacteria</taxon>
        <taxon>Pseudomonadati</taxon>
        <taxon>Pseudomonadota</taxon>
        <taxon>Alphaproteobacteria</taxon>
        <taxon>Rhodospirillales</taxon>
        <taxon>Azospirillaceae</taxon>
        <taxon>Azospirillum</taxon>
    </lineage>
</organism>
<evidence type="ECO:0000313" key="3">
    <source>
        <dbReference type="Proteomes" id="UP000192936"/>
    </source>
</evidence>
<dbReference type="STRING" id="286727.SAMN02982917_0686"/>
<keyword evidence="2" id="KW-0489">Methyltransferase</keyword>
<dbReference type="InterPro" id="IPR029063">
    <property type="entry name" value="SAM-dependent_MTases_sf"/>
</dbReference>
<dbReference type="Gene3D" id="3.40.50.150">
    <property type="entry name" value="Vaccinia Virus protein VP39"/>
    <property type="match status" value="1"/>
</dbReference>
<dbReference type="InterPro" id="IPR052356">
    <property type="entry name" value="Thiol_S-MT"/>
</dbReference>
<reference evidence="2 3" key="1">
    <citation type="submission" date="2017-04" db="EMBL/GenBank/DDBJ databases">
        <authorList>
            <person name="Afonso C.L."/>
            <person name="Miller P.J."/>
            <person name="Scott M.A."/>
            <person name="Spackman E."/>
            <person name="Goraichik I."/>
            <person name="Dimitrov K.M."/>
            <person name="Suarez D.L."/>
            <person name="Swayne D.E."/>
        </authorList>
    </citation>
    <scope>NUCLEOTIDE SEQUENCE [LARGE SCALE GENOMIC DNA]</scope>
    <source>
        <strain evidence="2 3">A2P</strain>
    </source>
</reference>
<dbReference type="OrthoDB" id="9787738at2"/>
<name>A0A1X7DLN1_9PROT</name>
<dbReference type="AlphaFoldDB" id="A0A1X7DLN1"/>
<dbReference type="CDD" id="cd02440">
    <property type="entry name" value="AdoMet_MTases"/>
    <property type="match status" value="1"/>
</dbReference>
<dbReference type="PANTHER" id="PTHR45036:SF1">
    <property type="entry name" value="METHYLTRANSFERASE LIKE 7A"/>
    <property type="match status" value="1"/>
</dbReference>
<dbReference type="Pfam" id="PF08241">
    <property type="entry name" value="Methyltransf_11"/>
    <property type="match status" value="1"/>
</dbReference>
<proteinExistence type="predicted"/>
<dbReference type="RefSeq" id="WP_085082282.1">
    <property type="nucleotide sequence ID" value="NZ_FXAK01000001.1"/>
</dbReference>